<dbReference type="RefSeq" id="WP_209465028.1">
    <property type="nucleotide sequence ID" value="NZ_JAGGLG010000001.1"/>
</dbReference>
<comment type="similarity">
    <text evidence="2">Belongs to the GerABKC lipoprotein family.</text>
</comment>
<name>A0ABS4JPL9_9FIRM</name>
<accession>A0ABS4JPL9</accession>
<comment type="subcellular location">
    <subcellularLocation>
        <location evidence="1">Membrane</location>
        <topology evidence="1">Lipid-anchor</topology>
    </subcellularLocation>
</comment>
<gene>
    <name evidence="10" type="ORF">J2Z79_000263</name>
</gene>
<evidence type="ECO:0000256" key="2">
    <source>
        <dbReference type="ARBA" id="ARBA00007886"/>
    </source>
</evidence>
<feature type="domain" description="Spore germination GerAC-like C-terminal" evidence="8">
    <location>
        <begin position="211"/>
        <end position="377"/>
    </location>
</feature>
<evidence type="ECO:0000256" key="4">
    <source>
        <dbReference type="ARBA" id="ARBA00022729"/>
    </source>
</evidence>
<dbReference type="PANTHER" id="PTHR35789">
    <property type="entry name" value="SPORE GERMINATION PROTEIN B3"/>
    <property type="match status" value="1"/>
</dbReference>
<keyword evidence="5" id="KW-0472">Membrane</keyword>
<keyword evidence="11" id="KW-1185">Reference proteome</keyword>
<dbReference type="PANTHER" id="PTHR35789:SF1">
    <property type="entry name" value="SPORE GERMINATION PROTEIN B3"/>
    <property type="match status" value="1"/>
</dbReference>
<organism evidence="10 11">
    <name type="scientific">Symbiobacterium terraclitae</name>
    <dbReference type="NCBI Taxonomy" id="557451"/>
    <lineage>
        <taxon>Bacteria</taxon>
        <taxon>Bacillati</taxon>
        <taxon>Bacillota</taxon>
        <taxon>Clostridia</taxon>
        <taxon>Eubacteriales</taxon>
        <taxon>Symbiobacteriaceae</taxon>
        <taxon>Symbiobacterium</taxon>
    </lineage>
</organism>
<comment type="caution">
    <text evidence="10">The sequence shown here is derived from an EMBL/GenBank/DDBJ whole genome shotgun (WGS) entry which is preliminary data.</text>
</comment>
<dbReference type="Pfam" id="PF25198">
    <property type="entry name" value="Spore_GerAC_N"/>
    <property type="match status" value="1"/>
</dbReference>
<feature type="domain" description="Spore germination protein N-terminal" evidence="9">
    <location>
        <begin position="20"/>
        <end position="191"/>
    </location>
</feature>
<evidence type="ECO:0000313" key="11">
    <source>
        <dbReference type="Proteomes" id="UP001519289"/>
    </source>
</evidence>
<dbReference type="NCBIfam" id="TIGR02887">
    <property type="entry name" value="spore_ger_x_C"/>
    <property type="match status" value="1"/>
</dbReference>
<dbReference type="Gene3D" id="3.30.300.210">
    <property type="entry name" value="Nutrient germinant receptor protein C, domain 3"/>
    <property type="match status" value="1"/>
</dbReference>
<reference evidence="10 11" key="1">
    <citation type="submission" date="2021-03" db="EMBL/GenBank/DDBJ databases">
        <title>Genomic Encyclopedia of Type Strains, Phase IV (KMG-IV): sequencing the most valuable type-strain genomes for metagenomic binning, comparative biology and taxonomic classification.</title>
        <authorList>
            <person name="Goeker M."/>
        </authorList>
    </citation>
    <scope>NUCLEOTIDE SEQUENCE [LARGE SCALE GENOMIC DNA]</scope>
    <source>
        <strain evidence="10 11">DSM 27138</strain>
    </source>
</reference>
<evidence type="ECO:0000313" key="10">
    <source>
        <dbReference type="EMBL" id="MBP2016890.1"/>
    </source>
</evidence>
<dbReference type="InterPro" id="IPR057336">
    <property type="entry name" value="GerAC_N"/>
</dbReference>
<evidence type="ECO:0000259" key="9">
    <source>
        <dbReference type="Pfam" id="PF25198"/>
    </source>
</evidence>
<evidence type="ECO:0000256" key="7">
    <source>
        <dbReference type="ARBA" id="ARBA00023288"/>
    </source>
</evidence>
<dbReference type="Proteomes" id="UP001519289">
    <property type="component" value="Unassembled WGS sequence"/>
</dbReference>
<keyword evidence="7" id="KW-0449">Lipoprotein</keyword>
<keyword evidence="6" id="KW-0564">Palmitate</keyword>
<dbReference type="EMBL" id="JAGGLG010000001">
    <property type="protein sequence ID" value="MBP2016890.1"/>
    <property type="molecule type" value="Genomic_DNA"/>
</dbReference>
<evidence type="ECO:0000256" key="6">
    <source>
        <dbReference type="ARBA" id="ARBA00023139"/>
    </source>
</evidence>
<protein>
    <submittedName>
        <fullName evidence="10">Spore germination protein KC</fullName>
    </submittedName>
</protein>
<dbReference type="PROSITE" id="PS51257">
    <property type="entry name" value="PROKAR_LIPOPROTEIN"/>
    <property type="match status" value="1"/>
</dbReference>
<proteinExistence type="inferred from homology"/>
<dbReference type="InterPro" id="IPR046953">
    <property type="entry name" value="Spore_GerAC-like_C"/>
</dbReference>
<keyword evidence="4" id="KW-0732">Signal</keyword>
<dbReference type="InterPro" id="IPR038501">
    <property type="entry name" value="Spore_GerAC_C_sf"/>
</dbReference>
<evidence type="ECO:0000256" key="1">
    <source>
        <dbReference type="ARBA" id="ARBA00004635"/>
    </source>
</evidence>
<dbReference type="InterPro" id="IPR008844">
    <property type="entry name" value="Spore_GerAC-like"/>
</dbReference>
<evidence type="ECO:0000256" key="5">
    <source>
        <dbReference type="ARBA" id="ARBA00023136"/>
    </source>
</evidence>
<evidence type="ECO:0000256" key="3">
    <source>
        <dbReference type="ARBA" id="ARBA00022544"/>
    </source>
</evidence>
<dbReference type="Pfam" id="PF05504">
    <property type="entry name" value="Spore_GerAC"/>
    <property type="match status" value="1"/>
</dbReference>
<keyword evidence="3" id="KW-0309">Germination</keyword>
<sequence>MKRVIALLILLPLLSGCWSRRELNDVALVIALGIDMVEPAIYEVTLAVAGPGAAGGGKEQQGNGSQPKTIVVSERGRSFAGILRQIELHLPRRVNLTHTLLVVVGERLAEHGLGDTLDFILRAPEVRLQGMIMMARGSVRTLLQTEPLMEALVSKSLTEIAQARVGLEMRLWEFFSALATDYRSPMLPVVELVESSDAAQLGQKYLAHLGGAAILRGDRVALYLDAQEVRAIKWLRGHGREGVITVPCGEEPGAEDVSFRITGASVRTRVTLQGKQPAYNVALHGRLRVSEMQCPRSLMQESVRAELLARAEQDLHDLTLRVIRKLQEAEVDPLFFGERIRALHPAVWHEVGVEKWGKTWRQSPVTVTVHLDLETSGLMSDPLQARSGPEG</sequence>
<evidence type="ECO:0000259" key="8">
    <source>
        <dbReference type="Pfam" id="PF05504"/>
    </source>
</evidence>